<dbReference type="GO" id="GO:0046983">
    <property type="term" value="F:protein dimerization activity"/>
    <property type="evidence" value="ECO:0007669"/>
    <property type="project" value="InterPro"/>
</dbReference>
<dbReference type="InterPro" id="IPR019734">
    <property type="entry name" value="TPR_rpt"/>
</dbReference>
<evidence type="ECO:0000256" key="5">
    <source>
        <dbReference type="ARBA" id="ARBA00022741"/>
    </source>
</evidence>
<evidence type="ECO:0000256" key="3">
    <source>
        <dbReference type="ARBA" id="ARBA00022553"/>
    </source>
</evidence>
<dbReference type="PROSITE" id="PS50005">
    <property type="entry name" value="TPR"/>
    <property type="match status" value="1"/>
</dbReference>
<evidence type="ECO:0000256" key="2">
    <source>
        <dbReference type="ARBA" id="ARBA00012438"/>
    </source>
</evidence>
<dbReference type="InterPro" id="IPR003594">
    <property type="entry name" value="HATPase_dom"/>
</dbReference>
<dbReference type="AlphaFoldDB" id="A0A2T0WR19"/>
<keyword evidence="3" id="KW-0597">Phosphoprotein</keyword>
<evidence type="ECO:0000256" key="4">
    <source>
        <dbReference type="ARBA" id="ARBA00022679"/>
    </source>
</evidence>
<dbReference type="SMART" id="SM00387">
    <property type="entry name" value="HATPase_c"/>
    <property type="match status" value="1"/>
</dbReference>
<proteinExistence type="predicted"/>
<dbReference type="InterPro" id="IPR011990">
    <property type="entry name" value="TPR-like_helical_dom_sf"/>
</dbReference>
<dbReference type="InterPro" id="IPR005467">
    <property type="entry name" value="His_kinase_dom"/>
</dbReference>
<reference evidence="12 13" key="1">
    <citation type="submission" date="2018-03" db="EMBL/GenBank/DDBJ databases">
        <title>Genomic Encyclopedia of Archaeal and Bacterial Type Strains, Phase II (KMG-II): from individual species to whole genera.</title>
        <authorList>
            <person name="Goeker M."/>
        </authorList>
    </citation>
    <scope>NUCLEOTIDE SEQUENCE [LARGE SCALE GENOMIC DNA]</scope>
    <source>
        <strain evidence="12 13">DSM 27929</strain>
    </source>
</reference>
<keyword evidence="5" id="KW-0547">Nucleotide-binding</keyword>
<keyword evidence="10" id="KW-0812">Transmembrane</keyword>
<dbReference type="PANTHER" id="PTHR24421:SF10">
    <property type="entry name" value="NITRATE_NITRITE SENSOR PROTEIN NARQ"/>
    <property type="match status" value="1"/>
</dbReference>
<keyword evidence="10" id="KW-0472">Membrane</keyword>
<keyword evidence="4" id="KW-0808">Transferase</keyword>
<evidence type="ECO:0000256" key="9">
    <source>
        <dbReference type="PROSITE-ProRule" id="PRU00339"/>
    </source>
</evidence>
<dbReference type="SUPFAM" id="SSF55874">
    <property type="entry name" value="ATPase domain of HSP90 chaperone/DNA topoisomerase II/histidine kinase"/>
    <property type="match status" value="1"/>
</dbReference>
<feature type="repeat" description="TPR" evidence="9">
    <location>
        <begin position="138"/>
        <end position="171"/>
    </location>
</feature>
<gene>
    <name evidence="12" type="ORF">CLW00_103271</name>
</gene>
<keyword evidence="9" id="KW-0802">TPR repeat</keyword>
<dbReference type="InterPro" id="IPR036890">
    <property type="entry name" value="HATPase_C_sf"/>
</dbReference>
<dbReference type="Pfam" id="PF02518">
    <property type="entry name" value="HATPase_c"/>
    <property type="match status" value="1"/>
</dbReference>
<evidence type="ECO:0000313" key="12">
    <source>
        <dbReference type="EMBL" id="PRY89149.1"/>
    </source>
</evidence>
<dbReference type="RefSeq" id="WP_106132924.1">
    <property type="nucleotide sequence ID" value="NZ_PVTR01000003.1"/>
</dbReference>
<evidence type="ECO:0000256" key="10">
    <source>
        <dbReference type="SAM" id="Phobius"/>
    </source>
</evidence>
<feature type="transmembrane region" description="Helical" evidence="10">
    <location>
        <begin position="456"/>
        <end position="476"/>
    </location>
</feature>
<evidence type="ECO:0000256" key="8">
    <source>
        <dbReference type="ARBA" id="ARBA00023012"/>
    </source>
</evidence>
<dbReference type="PROSITE" id="PS50109">
    <property type="entry name" value="HIS_KIN"/>
    <property type="match status" value="1"/>
</dbReference>
<evidence type="ECO:0000256" key="6">
    <source>
        <dbReference type="ARBA" id="ARBA00022777"/>
    </source>
</evidence>
<evidence type="ECO:0000313" key="13">
    <source>
        <dbReference type="Proteomes" id="UP000238157"/>
    </source>
</evidence>
<dbReference type="GO" id="GO:0005524">
    <property type="term" value="F:ATP binding"/>
    <property type="evidence" value="ECO:0007669"/>
    <property type="project" value="UniProtKB-KW"/>
</dbReference>
<feature type="domain" description="Histidine kinase" evidence="11">
    <location>
        <begin position="538"/>
        <end position="688"/>
    </location>
</feature>
<keyword evidence="10" id="KW-1133">Transmembrane helix</keyword>
<keyword evidence="8" id="KW-0902">Two-component regulatory system</keyword>
<keyword evidence="7" id="KW-0067">ATP-binding</keyword>
<dbReference type="EC" id="2.7.13.3" evidence="2"/>
<dbReference type="SMART" id="SM00028">
    <property type="entry name" value="TPR"/>
    <property type="match status" value="2"/>
</dbReference>
<comment type="catalytic activity">
    <reaction evidence="1">
        <text>ATP + protein L-histidine = ADP + protein N-phospho-L-histidine.</text>
        <dbReference type="EC" id="2.7.13.3"/>
    </reaction>
</comment>
<dbReference type="GO" id="GO:0000155">
    <property type="term" value="F:phosphorelay sensor kinase activity"/>
    <property type="evidence" value="ECO:0007669"/>
    <property type="project" value="InterPro"/>
</dbReference>
<dbReference type="SUPFAM" id="SSF48452">
    <property type="entry name" value="TPR-like"/>
    <property type="match status" value="1"/>
</dbReference>
<keyword evidence="6 12" id="KW-0418">Kinase</keyword>
<evidence type="ECO:0000259" key="11">
    <source>
        <dbReference type="PROSITE" id="PS50109"/>
    </source>
</evidence>
<evidence type="ECO:0000256" key="1">
    <source>
        <dbReference type="ARBA" id="ARBA00000085"/>
    </source>
</evidence>
<protein>
    <recommendedName>
        <fullName evidence="2">histidine kinase</fullName>
        <ecNumber evidence="2">2.7.13.3</ecNumber>
    </recommendedName>
</protein>
<dbReference type="GO" id="GO:0016020">
    <property type="term" value="C:membrane"/>
    <property type="evidence" value="ECO:0007669"/>
    <property type="project" value="InterPro"/>
</dbReference>
<dbReference type="Proteomes" id="UP000238157">
    <property type="component" value="Unassembled WGS sequence"/>
</dbReference>
<dbReference type="CDD" id="cd16917">
    <property type="entry name" value="HATPase_UhpB-NarQ-NarX-like"/>
    <property type="match status" value="1"/>
</dbReference>
<sequence>MLNIESSMLHYTTNYNLHYILLFLFSLLILISKPSLAQETKVDSLLKLLDTQPKERLAIYIDLLPLLYDQGNDDQILEHYPIAIDLAISSAEFDKAGRWSIELFQLHQVRPAERQQALEVMQKAASFSDKVESSRTKGNIYLKLAAAYYDLGNFEEAIAEYTNAKNNFSNQDSLYIADALFFRGQARDYKGEFINALNDYQQAALLYELSGDEDFEAHVQNSMSIIFGRYGMLEEAEKIRLELLEKYRADNNMNDWAIVMYNRAGTYRKAGFHEENINILSEVYEQLGDNMEDPHLQIGLNLSMANHYAKKKERDKYRFHFDRADSIKNAKMGEGSYLDLSFLKTNFLGEMNFGNPQTASAILRQYTILANNSDQINDKLDALEFEAELNQAMGNYAKAFESLQKWTYKKDSIFAVNKATSFAYYQTLYETEKKERELLNKTMEIENITTANQKKLFWIIGISICLVTILILLYLYRNLQAEKSAKKMQEQFSRDLLVYQEEERKRISKDLHDGLGQSLLLIKNKVAMSADPSATGLLNSAIEELRGISRSLHPFKLEELGLTQAIQNTLDNIDEETEIFISAELDTVDSLFDKNEQLQIYRMVQEVFNNILKHAQASAVRVMLVLDNRMVNLSIEDNGIGFDFSEKYQDFGSLGLKTIKERTASLKGTMKVDSEKGKGTKFSFYFYK</sequence>
<dbReference type="InterPro" id="IPR050482">
    <property type="entry name" value="Sensor_HK_TwoCompSys"/>
</dbReference>
<evidence type="ECO:0000256" key="7">
    <source>
        <dbReference type="ARBA" id="ARBA00022840"/>
    </source>
</evidence>
<dbReference type="OrthoDB" id="1523646at2"/>
<dbReference type="Pfam" id="PF07730">
    <property type="entry name" value="HisKA_3"/>
    <property type="match status" value="1"/>
</dbReference>
<accession>A0A2T0WR19</accession>
<dbReference type="PANTHER" id="PTHR24421">
    <property type="entry name" value="NITRATE/NITRITE SENSOR PROTEIN NARX-RELATED"/>
    <property type="match status" value="1"/>
</dbReference>
<comment type="caution">
    <text evidence="12">The sequence shown here is derived from an EMBL/GenBank/DDBJ whole genome shotgun (WGS) entry which is preliminary data.</text>
</comment>
<name>A0A2T0WR19_9BACT</name>
<organism evidence="12 13">
    <name type="scientific">Mongoliibacter ruber</name>
    <dbReference type="NCBI Taxonomy" id="1750599"/>
    <lineage>
        <taxon>Bacteria</taxon>
        <taxon>Pseudomonadati</taxon>
        <taxon>Bacteroidota</taxon>
        <taxon>Cytophagia</taxon>
        <taxon>Cytophagales</taxon>
        <taxon>Cyclobacteriaceae</taxon>
        <taxon>Mongoliibacter</taxon>
    </lineage>
</organism>
<dbReference type="EMBL" id="PVTR01000003">
    <property type="protein sequence ID" value="PRY89149.1"/>
    <property type="molecule type" value="Genomic_DNA"/>
</dbReference>
<dbReference type="Gene3D" id="1.25.40.10">
    <property type="entry name" value="Tetratricopeptide repeat domain"/>
    <property type="match status" value="2"/>
</dbReference>
<keyword evidence="13" id="KW-1185">Reference proteome</keyword>
<dbReference type="InterPro" id="IPR011712">
    <property type="entry name" value="Sig_transdc_His_kin_sub3_dim/P"/>
</dbReference>
<dbReference type="Gene3D" id="3.30.565.10">
    <property type="entry name" value="Histidine kinase-like ATPase, C-terminal domain"/>
    <property type="match status" value="1"/>
</dbReference>
<dbReference type="Gene3D" id="1.20.5.1930">
    <property type="match status" value="1"/>
</dbReference>